<dbReference type="EMBL" id="JARKIE010000007">
    <property type="protein sequence ID" value="KAJ7706477.1"/>
    <property type="molecule type" value="Genomic_DNA"/>
</dbReference>
<accession>A0AAD7GW29</accession>
<sequence length="221" mass="25474">MTEEEEEECITAEVPTRNKQALYLHIYGPVERLARRLGRREILLCRDSEDHWEKPRELLEEGEDVEDVPCKHLNRVAGRHQQKHELVGGHLRDPRSCRWITPAQLVEEAVAQFHKSRLRGAVEERVLLVLHRSATQSTEPMLAWDRRPITSRVTQAFSAEVVIPKEQADHRLAVRWHGDHRKFHSVPQKVGLDESVNIVLQVGIGDIDHTLRSVEDSEGQP</sequence>
<reference evidence="1" key="1">
    <citation type="submission" date="2023-03" db="EMBL/GenBank/DDBJ databases">
        <title>Massive genome expansion in bonnet fungi (Mycena s.s.) driven by repeated elements and novel gene families across ecological guilds.</title>
        <authorList>
            <consortium name="Lawrence Berkeley National Laboratory"/>
            <person name="Harder C.B."/>
            <person name="Miyauchi S."/>
            <person name="Viragh M."/>
            <person name="Kuo A."/>
            <person name="Thoen E."/>
            <person name="Andreopoulos B."/>
            <person name="Lu D."/>
            <person name="Skrede I."/>
            <person name="Drula E."/>
            <person name="Henrissat B."/>
            <person name="Morin E."/>
            <person name="Kohler A."/>
            <person name="Barry K."/>
            <person name="LaButti K."/>
            <person name="Morin E."/>
            <person name="Salamov A."/>
            <person name="Lipzen A."/>
            <person name="Mereny Z."/>
            <person name="Hegedus B."/>
            <person name="Baldrian P."/>
            <person name="Stursova M."/>
            <person name="Weitz H."/>
            <person name="Taylor A."/>
            <person name="Grigoriev I.V."/>
            <person name="Nagy L.G."/>
            <person name="Martin F."/>
            <person name="Kauserud H."/>
        </authorList>
    </citation>
    <scope>NUCLEOTIDE SEQUENCE</scope>
    <source>
        <strain evidence="1">CBHHK067</strain>
    </source>
</reference>
<dbReference type="AlphaFoldDB" id="A0AAD7GW29"/>
<gene>
    <name evidence="1" type="ORF">B0H17DRAFT_1294813</name>
</gene>
<keyword evidence="2" id="KW-1185">Reference proteome</keyword>
<comment type="caution">
    <text evidence="1">The sequence shown here is derived from an EMBL/GenBank/DDBJ whole genome shotgun (WGS) entry which is preliminary data.</text>
</comment>
<proteinExistence type="predicted"/>
<dbReference type="Proteomes" id="UP001221757">
    <property type="component" value="Unassembled WGS sequence"/>
</dbReference>
<name>A0AAD7GW29_MYCRO</name>
<evidence type="ECO:0000313" key="1">
    <source>
        <dbReference type="EMBL" id="KAJ7706477.1"/>
    </source>
</evidence>
<organism evidence="1 2">
    <name type="scientific">Mycena rosella</name>
    <name type="common">Pink bonnet</name>
    <name type="synonym">Agaricus rosellus</name>
    <dbReference type="NCBI Taxonomy" id="1033263"/>
    <lineage>
        <taxon>Eukaryota</taxon>
        <taxon>Fungi</taxon>
        <taxon>Dikarya</taxon>
        <taxon>Basidiomycota</taxon>
        <taxon>Agaricomycotina</taxon>
        <taxon>Agaricomycetes</taxon>
        <taxon>Agaricomycetidae</taxon>
        <taxon>Agaricales</taxon>
        <taxon>Marasmiineae</taxon>
        <taxon>Mycenaceae</taxon>
        <taxon>Mycena</taxon>
    </lineage>
</organism>
<evidence type="ECO:0000313" key="2">
    <source>
        <dbReference type="Proteomes" id="UP001221757"/>
    </source>
</evidence>
<protein>
    <submittedName>
        <fullName evidence="1">Uncharacterized protein</fullName>
    </submittedName>
</protein>